<proteinExistence type="predicted"/>
<gene>
    <name evidence="2" type="primary">LOC107776246</name>
</gene>
<dbReference type="RefSeq" id="XP_016451604.1">
    <property type="nucleotide sequence ID" value="XM_016596118.1"/>
</dbReference>
<reference evidence="2" key="1">
    <citation type="submission" date="2025-08" db="UniProtKB">
        <authorList>
            <consortium name="RefSeq"/>
        </authorList>
    </citation>
    <scope>IDENTIFICATION</scope>
</reference>
<feature type="domain" description="Reverse transcriptase Ty1/copia-type" evidence="1">
    <location>
        <begin position="64"/>
        <end position="149"/>
    </location>
</feature>
<evidence type="ECO:0000259" key="1">
    <source>
        <dbReference type="Pfam" id="PF07727"/>
    </source>
</evidence>
<dbReference type="PANTHER" id="PTHR11439:SF471">
    <property type="entry name" value="REVERSE TRANSCRIPTASE TY1_COPIA-TYPE DOMAIN-CONTAINING PROTEIN"/>
    <property type="match status" value="1"/>
</dbReference>
<organism evidence="2">
    <name type="scientific">Nicotiana tabacum</name>
    <name type="common">Common tobacco</name>
    <dbReference type="NCBI Taxonomy" id="4097"/>
    <lineage>
        <taxon>Eukaryota</taxon>
        <taxon>Viridiplantae</taxon>
        <taxon>Streptophyta</taxon>
        <taxon>Embryophyta</taxon>
        <taxon>Tracheophyta</taxon>
        <taxon>Spermatophyta</taxon>
        <taxon>Magnoliopsida</taxon>
        <taxon>eudicotyledons</taxon>
        <taxon>Gunneridae</taxon>
        <taxon>Pentapetalae</taxon>
        <taxon>asterids</taxon>
        <taxon>lamiids</taxon>
        <taxon>Solanales</taxon>
        <taxon>Solanaceae</taxon>
        <taxon>Nicotianoideae</taxon>
        <taxon>Nicotianeae</taxon>
        <taxon>Nicotiana</taxon>
    </lineage>
</organism>
<dbReference type="AlphaFoldDB" id="A0A1S3YHA0"/>
<dbReference type="CDD" id="cd09272">
    <property type="entry name" value="RNase_HI_RT_Ty1"/>
    <property type="match status" value="1"/>
</dbReference>
<name>A0A1S3YHA0_TOBAC</name>
<dbReference type="InterPro" id="IPR013103">
    <property type="entry name" value="RVT_2"/>
</dbReference>
<dbReference type="OrthoDB" id="1300507at2759"/>
<sequence>MVTVRSVSAIVASRGWNISQMDKYNAFLGGDLYEEVYIELPQDFRRQRDTKVMFKDFMTTSCSLRKKGEDFVAVLIYVDDLLITGNSTQFISETKVVLHQQFKVKDLGDLKYFLRIEVLRSKSGILLNQRKYCLQLIFDLGLGGAKPCKLSQFMQEPKKFHWGATVRVVKYIKQEPGMRIFLCRSNGDSLTRFCDADWASCPNTRRSVTVYLIKFGDSLISWKSKKQHIVSRSSAEAEYRSLVAVTAEIVWLLGLFAEFGVIIKQHVNVYCDTKASLQFATNHIFHERTKHIEIDCYFVLTRLNKRTHASFCGDEGSTC</sequence>
<dbReference type="STRING" id="4097.A0A1S3YHA0"/>
<dbReference type="InterPro" id="IPR043502">
    <property type="entry name" value="DNA/RNA_pol_sf"/>
</dbReference>
<evidence type="ECO:0000313" key="2">
    <source>
        <dbReference type="RefSeq" id="XP_016451604.1"/>
    </source>
</evidence>
<dbReference type="PaxDb" id="4097-A0A1S3YHA0"/>
<dbReference type="SUPFAM" id="SSF56672">
    <property type="entry name" value="DNA/RNA polymerases"/>
    <property type="match status" value="1"/>
</dbReference>
<dbReference type="Pfam" id="PF07727">
    <property type="entry name" value="RVT_2"/>
    <property type="match status" value="1"/>
</dbReference>
<protein>
    <submittedName>
        <fullName evidence="2">Uncharacterized mitochondrial protein AtMg00810-like</fullName>
    </submittedName>
</protein>
<accession>A0A1S3YHA0</accession>
<dbReference type="PANTHER" id="PTHR11439">
    <property type="entry name" value="GAG-POL-RELATED RETROTRANSPOSON"/>
    <property type="match status" value="1"/>
</dbReference>
<dbReference type="KEGG" id="nta:107776246"/>